<protein>
    <submittedName>
        <fullName evidence="1">Uncharacterized protein</fullName>
    </submittedName>
</protein>
<name>A0A0E0MF21_ORYPU</name>
<reference evidence="1" key="2">
    <citation type="submission" date="2018-05" db="EMBL/GenBank/DDBJ databases">
        <title>OpunRS2 (Oryza punctata Reference Sequence Version 2).</title>
        <authorList>
            <person name="Zhang J."/>
            <person name="Kudrna D."/>
            <person name="Lee S."/>
            <person name="Talag J."/>
            <person name="Welchert J."/>
            <person name="Wing R.A."/>
        </authorList>
    </citation>
    <scope>NUCLEOTIDE SEQUENCE [LARGE SCALE GENOMIC DNA]</scope>
</reference>
<sequence>MWMFGLKKKQMRLKSSVNDEHQEVITDTQDVLWTKVHDDMLKTKTMMQSWQTWRMTVKNQ</sequence>
<proteinExistence type="predicted"/>
<reference evidence="1" key="1">
    <citation type="submission" date="2015-04" db="UniProtKB">
        <authorList>
            <consortium name="EnsemblPlants"/>
        </authorList>
    </citation>
    <scope>IDENTIFICATION</scope>
</reference>
<accession>A0A0E0MF21</accession>
<organism evidence="1">
    <name type="scientific">Oryza punctata</name>
    <name type="common">Red rice</name>
    <dbReference type="NCBI Taxonomy" id="4537"/>
    <lineage>
        <taxon>Eukaryota</taxon>
        <taxon>Viridiplantae</taxon>
        <taxon>Streptophyta</taxon>
        <taxon>Embryophyta</taxon>
        <taxon>Tracheophyta</taxon>
        <taxon>Spermatophyta</taxon>
        <taxon>Magnoliopsida</taxon>
        <taxon>Liliopsida</taxon>
        <taxon>Poales</taxon>
        <taxon>Poaceae</taxon>
        <taxon>BOP clade</taxon>
        <taxon>Oryzoideae</taxon>
        <taxon>Oryzeae</taxon>
        <taxon>Oryzinae</taxon>
        <taxon>Oryza</taxon>
    </lineage>
</organism>
<dbReference type="Proteomes" id="UP000026962">
    <property type="component" value="Chromosome 11"/>
</dbReference>
<dbReference type="HOGENOM" id="CLU_2945748_0_0_1"/>
<evidence type="ECO:0000313" key="2">
    <source>
        <dbReference type="Proteomes" id="UP000026962"/>
    </source>
</evidence>
<evidence type="ECO:0000313" key="1">
    <source>
        <dbReference type="EnsemblPlants" id="OPUNC11G10170.1"/>
    </source>
</evidence>
<dbReference type="EnsemblPlants" id="OPUNC11G10170.1">
    <property type="protein sequence ID" value="OPUNC11G10170.1"/>
    <property type="gene ID" value="OPUNC11G10170"/>
</dbReference>
<keyword evidence="2" id="KW-1185">Reference proteome</keyword>
<dbReference type="AlphaFoldDB" id="A0A0E0MF21"/>
<dbReference type="Gramene" id="OPUNC11G10170.1">
    <property type="protein sequence ID" value="OPUNC11G10170.1"/>
    <property type="gene ID" value="OPUNC11G10170"/>
</dbReference>